<evidence type="ECO:0000313" key="2">
    <source>
        <dbReference type="EMBL" id="SFM38267.1"/>
    </source>
</evidence>
<feature type="region of interest" description="Disordered" evidence="1">
    <location>
        <begin position="17"/>
        <end position="44"/>
    </location>
</feature>
<name>A0A1I4QE29_9BURK</name>
<accession>A0A1I4QE29</accession>
<feature type="compositionally biased region" description="Pro residues" evidence="1">
    <location>
        <begin position="66"/>
        <end position="75"/>
    </location>
</feature>
<dbReference type="EMBL" id="FOTW01000019">
    <property type="protein sequence ID" value="SFM38267.1"/>
    <property type="molecule type" value="Genomic_DNA"/>
</dbReference>
<gene>
    <name evidence="2" type="ORF">SAMN02982985_03863</name>
</gene>
<feature type="region of interest" description="Disordered" evidence="1">
    <location>
        <begin position="56"/>
        <end position="83"/>
    </location>
</feature>
<organism evidence="2 3">
    <name type="scientific">Rugamonas rubra</name>
    <dbReference type="NCBI Taxonomy" id="758825"/>
    <lineage>
        <taxon>Bacteria</taxon>
        <taxon>Pseudomonadati</taxon>
        <taxon>Pseudomonadota</taxon>
        <taxon>Betaproteobacteria</taxon>
        <taxon>Burkholderiales</taxon>
        <taxon>Oxalobacteraceae</taxon>
        <taxon>Telluria group</taxon>
        <taxon>Rugamonas</taxon>
    </lineage>
</organism>
<reference evidence="2 3" key="1">
    <citation type="submission" date="2016-10" db="EMBL/GenBank/DDBJ databases">
        <authorList>
            <person name="de Groot N.N."/>
        </authorList>
    </citation>
    <scope>NUCLEOTIDE SEQUENCE [LARGE SCALE GENOMIC DNA]</scope>
    <source>
        <strain evidence="2 3">ATCC 43154</strain>
    </source>
</reference>
<evidence type="ECO:0000313" key="3">
    <source>
        <dbReference type="Proteomes" id="UP000199470"/>
    </source>
</evidence>
<evidence type="ECO:0000256" key="1">
    <source>
        <dbReference type="SAM" id="MobiDB-lite"/>
    </source>
</evidence>
<feature type="compositionally biased region" description="Pro residues" evidence="1">
    <location>
        <begin position="33"/>
        <end position="43"/>
    </location>
</feature>
<dbReference type="STRING" id="758825.SAMN02982985_03863"/>
<dbReference type="Proteomes" id="UP000199470">
    <property type="component" value="Unassembled WGS sequence"/>
</dbReference>
<feature type="compositionally biased region" description="Polar residues" evidence="1">
    <location>
        <begin position="17"/>
        <end position="30"/>
    </location>
</feature>
<dbReference type="RefSeq" id="WP_139236623.1">
    <property type="nucleotide sequence ID" value="NZ_FOTW01000019.1"/>
</dbReference>
<protein>
    <submittedName>
        <fullName evidence="2">Uncharacterized protein</fullName>
    </submittedName>
</protein>
<sequence length="83" mass="9138">MAWLEISEGQSISSICNRTQRQRRAQQLSNGPKGPPSAPPTIPPIIITPFSYQMPEPAIDPRVTPSRPPIVPPARPALSCKRR</sequence>
<dbReference type="AlphaFoldDB" id="A0A1I4QE29"/>
<keyword evidence="3" id="KW-1185">Reference proteome</keyword>
<proteinExistence type="predicted"/>
<dbReference type="OrthoDB" id="9961827at2"/>